<organism evidence="2 3">
    <name type="scientific">Araneus ventricosus</name>
    <name type="common">Orbweaver spider</name>
    <name type="synonym">Epeira ventricosa</name>
    <dbReference type="NCBI Taxonomy" id="182803"/>
    <lineage>
        <taxon>Eukaryota</taxon>
        <taxon>Metazoa</taxon>
        <taxon>Ecdysozoa</taxon>
        <taxon>Arthropoda</taxon>
        <taxon>Chelicerata</taxon>
        <taxon>Arachnida</taxon>
        <taxon>Araneae</taxon>
        <taxon>Araneomorphae</taxon>
        <taxon>Entelegynae</taxon>
        <taxon>Araneoidea</taxon>
        <taxon>Araneidae</taxon>
        <taxon>Araneus</taxon>
    </lineage>
</organism>
<dbReference type="EMBL" id="BGPR01007676">
    <property type="protein sequence ID" value="GBN28692.1"/>
    <property type="molecule type" value="Genomic_DNA"/>
</dbReference>
<proteinExistence type="predicted"/>
<feature type="compositionally biased region" description="Polar residues" evidence="1">
    <location>
        <begin position="12"/>
        <end position="28"/>
    </location>
</feature>
<dbReference type="Proteomes" id="UP000499080">
    <property type="component" value="Unassembled WGS sequence"/>
</dbReference>
<evidence type="ECO:0000313" key="3">
    <source>
        <dbReference type="Proteomes" id="UP000499080"/>
    </source>
</evidence>
<accession>A0A4Y2MQ59</accession>
<keyword evidence="3" id="KW-1185">Reference proteome</keyword>
<sequence>MLGRHWSKVSLLPSSAQGTCSRGENEQPSLAPRGERPRGSDPIQIRRIRKKIKKITAVSLMEEFRDCTKRFGYRHLAFERFVYDSVNYSRQKFTRFKFCECEFS</sequence>
<evidence type="ECO:0000256" key="1">
    <source>
        <dbReference type="SAM" id="MobiDB-lite"/>
    </source>
</evidence>
<comment type="caution">
    <text evidence="2">The sequence shown here is derived from an EMBL/GenBank/DDBJ whole genome shotgun (WGS) entry which is preliminary data.</text>
</comment>
<feature type="region of interest" description="Disordered" evidence="1">
    <location>
        <begin position="1"/>
        <end position="45"/>
    </location>
</feature>
<gene>
    <name evidence="2" type="ORF">AVEN_95824_1</name>
</gene>
<evidence type="ECO:0000313" key="2">
    <source>
        <dbReference type="EMBL" id="GBN28692.1"/>
    </source>
</evidence>
<reference evidence="2 3" key="1">
    <citation type="journal article" date="2019" name="Sci. Rep.">
        <title>Orb-weaving spider Araneus ventricosus genome elucidates the spidroin gene catalogue.</title>
        <authorList>
            <person name="Kono N."/>
            <person name="Nakamura H."/>
            <person name="Ohtoshi R."/>
            <person name="Moran D.A.P."/>
            <person name="Shinohara A."/>
            <person name="Yoshida Y."/>
            <person name="Fujiwara M."/>
            <person name="Mori M."/>
            <person name="Tomita M."/>
            <person name="Arakawa K."/>
        </authorList>
    </citation>
    <scope>NUCLEOTIDE SEQUENCE [LARGE SCALE GENOMIC DNA]</scope>
</reference>
<protein>
    <submittedName>
        <fullName evidence="2">Uncharacterized protein</fullName>
    </submittedName>
</protein>
<dbReference type="AlphaFoldDB" id="A0A4Y2MQ59"/>
<name>A0A4Y2MQ59_ARAVE</name>